<dbReference type="GO" id="GO:0005739">
    <property type="term" value="C:mitochondrion"/>
    <property type="evidence" value="ECO:0007669"/>
    <property type="project" value="UniProtKB-SubCell"/>
</dbReference>
<evidence type="ECO:0008006" key="6">
    <source>
        <dbReference type="Google" id="ProtNLM"/>
    </source>
</evidence>
<organism evidence="4 5">
    <name type="scientific">Fasciola hepatica</name>
    <name type="common">Liver fluke</name>
    <dbReference type="NCBI Taxonomy" id="6192"/>
    <lineage>
        <taxon>Eukaryota</taxon>
        <taxon>Metazoa</taxon>
        <taxon>Spiralia</taxon>
        <taxon>Lophotrochozoa</taxon>
        <taxon>Platyhelminthes</taxon>
        <taxon>Trematoda</taxon>
        <taxon>Digenea</taxon>
        <taxon>Plagiorchiida</taxon>
        <taxon>Echinostomata</taxon>
        <taxon>Echinostomatoidea</taxon>
        <taxon>Fasciolidae</taxon>
        <taxon>Fasciola</taxon>
    </lineage>
</organism>
<dbReference type="PANTHER" id="PTHR46690:SF1">
    <property type="entry name" value="CYTOCHROME C OXIDASE ASSEMBLY FACTOR 6 HOMOLOG"/>
    <property type="match status" value="1"/>
</dbReference>
<evidence type="ECO:0000313" key="5">
    <source>
        <dbReference type="Proteomes" id="UP000230066"/>
    </source>
</evidence>
<dbReference type="SUPFAM" id="SSF47694">
    <property type="entry name" value="Cytochrome c oxidase subunit h"/>
    <property type="match status" value="1"/>
</dbReference>
<evidence type="ECO:0000256" key="3">
    <source>
        <dbReference type="ARBA" id="ARBA00023157"/>
    </source>
</evidence>
<dbReference type="Gene3D" id="1.10.10.140">
    <property type="entry name" value="Cytochrome c oxidase, subunit VIb"/>
    <property type="match status" value="1"/>
</dbReference>
<keyword evidence="2" id="KW-0496">Mitochondrion</keyword>
<accession>A0A4E0R0G6</accession>
<keyword evidence="3" id="KW-1015">Disulfide bond</keyword>
<dbReference type="InterPro" id="IPR048280">
    <property type="entry name" value="COX6B-like"/>
</dbReference>
<dbReference type="PANTHER" id="PTHR46690">
    <property type="entry name" value="CYTOCHROME C OXIDASE ASSEMBLY FACTOR 6 HOMOLOG"/>
    <property type="match status" value="1"/>
</dbReference>
<dbReference type="Proteomes" id="UP000230066">
    <property type="component" value="Unassembled WGS sequence"/>
</dbReference>
<keyword evidence="5" id="KW-1185">Reference proteome</keyword>
<evidence type="ECO:0000313" key="4">
    <source>
        <dbReference type="EMBL" id="THD19356.1"/>
    </source>
</evidence>
<evidence type="ECO:0000256" key="2">
    <source>
        <dbReference type="ARBA" id="ARBA00023128"/>
    </source>
</evidence>
<gene>
    <name evidence="4" type="ORF">D915_009648</name>
</gene>
<name>A0A4E0R0G6_FASHE</name>
<sequence length="91" mass="10990">MPDILRKADREQCWSSRDSYWDCVRGLMKDSDSNMPEKALIQKNCNNYRKQYEADCPDTWIRLFDQKQSFELFKSKKFEEDLKLSVRKGEK</sequence>
<comment type="subcellular location">
    <subcellularLocation>
        <location evidence="1">Mitochondrion</location>
    </subcellularLocation>
</comment>
<dbReference type="GO" id="GO:0008535">
    <property type="term" value="P:respiratory chain complex IV assembly"/>
    <property type="evidence" value="ECO:0007669"/>
    <property type="project" value="InterPro"/>
</dbReference>
<proteinExistence type="predicted"/>
<protein>
    <recommendedName>
        <fullName evidence="6">Cytochrome c oxidase assembly factor 6 homolog</fullName>
    </recommendedName>
</protein>
<dbReference type="InterPro" id="IPR036549">
    <property type="entry name" value="CX6/COA6-like_sf"/>
</dbReference>
<comment type="caution">
    <text evidence="4">The sequence shown here is derived from an EMBL/GenBank/DDBJ whole genome shotgun (WGS) entry which is preliminary data.</text>
</comment>
<dbReference type="Pfam" id="PF02297">
    <property type="entry name" value="COX6B"/>
    <property type="match status" value="1"/>
</dbReference>
<dbReference type="AlphaFoldDB" id="A0A4E0R0G6"/>
<evidence type="ECO:0000256" key="1">
    <source>
        <dbReference type="ARBA" id="ARBA00004173"/>
    </source>
</evidence>
<dbReference type="EMBL" id="JXXN02006630">
    <property type="protein sequence ID" value="THD19356.1"/>
    <property type="molecule type" value="Genomic_DNA"/>
</dbReference>
<dbReference type="GO" id="GO:0042775">
    <property type="term" value="P:mitochondrial ATP synthesis coupled electron transport"/>
    <property type="evidence" value="ECO:0007669"/>
    <property type="project" value="TreeGrafter"/>
</dbReference>
<dbReference type="InterPro" id="IPR042289">
    <property type="entry name" value="COA6"/>
</dbReference>
<reference evidence="4" key="1">
    <citation type="submission" date="2019-03" db="EMBL/GenBank/DDBJ databases">
        <title>Improved annotation for the trematode Fasciola hepatica.</title>
        <authorList>
            <person name="Choi Y.-J."/>
            <person name="Martin J."/>
            <person name="Mitreva M."/>
        </authorList>
    </citation>
    <scope>NUCLEOTIDE SEQUENCE [LARGE SCALE GENOMIC DNA]</scope>
</reference>